<organism evidence="3 4">
    <name type="scientific">Sulfitobacter sediminilitoris</name>
    <dbReference type="NCBI Taxonomy" id="2698830"/>
    <lineage>
        <taxon>Bacteria</taxon>
        <taxon>Pseudomonadati</taxon>
        <taxon>Pseudomonadota</taxon>
        <taxon>Alphaproteobacteria</taxon>
        <taxon>Rhodobacterales</taxon>
        <taxon>Roseobacteraceae</taxon>
        <taxon>Sulfitobacter</taxon>
    </lineage>
</organism>
<keyword evidence="4" id="KW-1185">Reference proteome</keyword>
<proteinExistence type="predicted"/>
<dbReference type="AlphaFoldDB" id="A0A6P0CHJ0"/>
<dbReference type="RefSeq" id="WP_164354869.1">
    <property type="nucleotide sequence ID" value="NZ_JAABNT010000011.1"/>
</dbReference>
<evidence type="ECO:0000256" key="1">
    <source>
        <dbReference type="SAM" id="Phobius"/>
    </source>
</evidence>
<feature type="domain" description="CBU-0592-like" evidence="2">
    <location>
        <begin position="12"/>
        <end position="80"/>
    </location>
</feature>
<sequence length="91" mass="10072">MPPLPIPYGLAELIGVLGFFLYVSTYTMLTLRVLSSASVPYFVLNLTASSCVLIGLTVSFNLAAALIQTFWVIMSVVGITLQVFHPMRRRY</sequence>
<reference evidence="3 4" key="1">
    <citation type="submission" date="2020-01" db="EMBL/GenBank/DDBJ databases">
        <title>Sulfitobacter sediminilitoris sp. nov., isolated from a tidal flat.</title>
        <authorList>
            <person name="Park S."/>
            <person name="Yoon J.-H."/>
        </authorList>
    </citation>
    <scope>NUCLEOTIDE SEQUENCE [LARGE SCALE GENOMIC DNA]</scope>
    <source>
        <strain evidence="3 4">JBTF-M27</strain>
    </source>
</reference>
<evidence type="ECO:0000313" key="3">
    <source>
        <dbReference type="EMBL" id="NEK23943.1"/>
    </source>
</evidence>
<dbReference type="InterPro" id="IPR058058">
    <property type="entry name" value="CBU_0592-like"/>
</dbReference>
<keyword evidence="1" id="KW-1133">Transmembrane helix</keyword>
<evidence type="ECO:0000313" key="4">
    <source>
        <dbReference type="Proteomes" id="UP000468591"/>
    </source>
</evidence>
<feature type="transmembrane region" description="Helical" evidence="1">
    <location>
        <begin position="66"/>
        <end position="84"/>
    </location>
</feature>
<dbReference type="NCBIfam" id="NF047864">
    <property type="entry name" value="CBU_0592_membra"/>
    <property type="match status" value="1"/>
</dbReference>
<dbReference type="EMBL" id="JAABNT010000011">
    <property type="protein sequence ID" value="NEK23943.1"/>
    <property type="molecule type" value="Genomic_DNA"/>
</dbReference>
<dbReference type="Pfam" id="PF26604">
    <property type="entry name" value="CBU_0592"/>
    <property type="match status" value="1"/>
</dbReference>
<evidence type="ECO:0000259" key="2">
    <source>
        <dbReference type="Pfam" id="PF26604"/>
    </source>
</evidence>
<accession>A0A6P0CHJ0</accession>
<gene>
    <name evidence="3" type="ORF">GV827_16250</name>
</gene>
<comment type="caution">
    <text evidence="3">The sequence shown here is derived from an EMBL/GenBank/DDBJ whole genome shotgun (WGS) entry which is preliminary data.</text>
</comment>
<keyword evidence="1" id="KW-0812">Transmembrane</keyword>
<feature type="transmembrane region" description="Helical" evidence="1">
    <location>
        <begin position="6"/>
        <end position="29"/>
    </location>
</feature>
<name>A0A6P0CHJ0_9RHOB</name>
<feature type="transmembrane region" description="Helical" evidence="1">
    <location>
        <begin position="41"/>
        <end position="60"/>
    </location>
</feature>
<protein>
    <recommendedName>
        <fullName evidence="2">CBU-0592-like domain-containing protein</fullName>
    </recommendedName>
</protein>
<keyword evidence="1" id="KW-0472">Membrane</keyword>
<dbReference type="Proteomes" id="UP000468591">
    <property type="component" value="Unassembled WGS sequence"/>
</dbReference>